<dbReference type="Gene3D" id="3.80.10.10">
    <property type="entry name" value="Ribonuclease Inhibitor"/>
    <property type="match status" value="1"/>
</dbReference>
<keyword evidence="6" id="KW-1185">Reference proteome</keyword>
<evidence type="ECO:0008006" key="7">
    <source>
        <dbReference type="Google" id="ProtNLM"/>
    </source>
</evidence>
<evidence type="ECO:0000256" key="2">
    <source>
        <dbReference type="ARBA" id="ARBA00022737"/>
    </source>
</evidence>
<keyword evidence="4" id="KW-0732">Signal</keyword>
<dbReference type="Proteomes" id="UP000069272">
    <property type="component" value="Chromosome 3L"/>
</dbReference>
<dbReference type="InterPro" id="IPR025875">
    <property type="entry name" value="Leu-rich_rpt_4"/>
</dbReference>
<dbReference type="InterPro" id="IPR001611">
    <property type="entry name" value="Leu-rich_rpt"/>
</dbReference>
<dbReference type="SMART" id="SM00369">
    <property type="entry name" value="LRR_TYP"/>
    <property type="match status" value="5"/>
</dbReference>
<dbReference type="EnsemblMetazoa" id="AALB016539-RA">
    <property type="protein sequence ID" value="AALB016539-PA"/>
    <property type="gene ID" value="AALB016539"/>
</dbReference>
<feature type="signal peptide" evidence="4">
    <location>
        <begin position="1"/>
        <end position="22"/>
    </location>
</feature>
<dbReference type="InterPro" id="IPR003591">
    <property type="entry name" value="Leu-rich_rpt_typical-subtyp"/>
</dbReference>
<evidence type="ECO:0000256" key="4">
    <source>
        <dbReference type="SAM" id="SignalP"/>
    </source>
</evidence>
<evidence type="ECO:0000256" key="3">
    <source>
        <dbReference type="SAM" id="MobiDB-lite"/>
    </source>
</evidence>
<dbReference type="SUPFAM" id="SSF52058">
    <property type="entry name" value="L domain-like"/>
    <property type="match status" value="1"/>
</dbReference>
<dbReference type="PANTHER" id="PTHR24366:SF96">
    <property type="entry name" value="LEUCINE RICH REPEAT CONTAINING 53"/>
    <property type="match status" value="1"/>
</dbReference>
<keyword evidence="2" id="KW-0677">Repeat</keyword>
<accession>A0A8W7K975</accession>
<proteinExistence type="predicted"/>
<organism evidence="5 6">
    <name type="scientific">Anopheles albimanus</name>
    <name type="common">New world malaria mosquito</name>
    <dbReference type="NCBI Taxonomy" id="7167"/>
    <lineage>
        <taxon>Eukaryota</taxon>
        <taxon>Metazoa</taxon>
        <taxon>Ecdysozoa</taxon>
        <taxon>Arthropoda</taxon>
        <taxon>Hexapoda</taxon>
        <taxon>Insecta</taxon>
        <taxon>Pterygota</taxon>
        <taxon>Neoptera</taxon>
        <taxon>Endopterygota</taxon>
        <taxon>Diptera</taxon>
        <taxon>Nematocera</taxon>
        <taxon>Culicoidea</taxon>
        <taxon>Culicidae</taxon>
        <taxon>Anophelinae</taxon>
        <taxon>Anopheles</taxon>
    </lineage>
</organism>
<dbReference type="AlphaFoldDB" id="A0A8W7K975"/>
<reference evidence="5 6" key="1">
    <citation type="journal article" date="2017" name="G3 (Bethesda)">
        <title>The Physical Genome Mapping of Anopheles albimanus Corrected Scaffold Misassemblies and Identified Interarm Rearrangements in Genus Anopheles.</title>
        <authorList>
            <person name="Artemov G.N."/>
            <person name="Peery A.N."/>
            <person name="Jiang X."/>
            <person name="Tu Z."/>
            <person name="Stegniy V.N."/>
            <person name="Sharakhova M.V."/>
            <person name="Sharakhov I.V."/>
        </authorList>
    </citation>
    <scope>NUCLEOTIDE SEQUENCE [LARGE SCALE GENOMIC DNA]</scope>
    <source>
        <strain evidence="5 6">ALBI9_A</strain>
    </source>
</reference>
<keyword evidence="1" id="KW-0433">Leucine-rich repeat</keyword>
<protein>
    <recommendedName>
        <fullName evidence="7">Leucine rich immune protein (Short)</fullName>
    </recommendedName>
</protein>
<name>A0A8W7K975_ANOAL</name>
<evidence type="ECO:0000313" key="5">
    <source>
        <dbReference type="EnsemblMetazoa" id="AALB016539-PA"/>
    </source>
</evidence>
<dbReference type="PANTHER" id="PTHR24366">
    <property type="entry name" value="IG(IMMUNOGLOBULIN) AND LRR(LEUCINE RICH REPEAT) DOMAINS"/>
    <property type="match status" value="1"/>
</dbReference>
<dbReference type="InterPro" id="IPR032675">
    <property type="entry name" value="LRR_dom_sf"/>
</dbReference>
<reference evidence="5" key="2">
    <citation type="submission" date="2022-08" db="UniProtKB">
        <authorList>
            <consortium name="EnsemblMetazoa"/>
        </authorList>
    </citation>
    <scope>IDENTIFICATION</scope>
    <source>
        <strain evidence="5">STECLA/ALBI9_A</strain>
    </source>
</reference>
<feature type="region of interest" description="Disordered" evidence="3">
    <location>
        <begin position="565"/>
        <end position="585"/>
    </location>
</feature>
<dbReference type="InterPro" id="IPR026906">
    <property type="entry name" value="LRR_5"/>
</dbReference>
<dbReference type="Gene3D" id="1.20.5.340">
    <property type="match status" value="1"/>
</dbReference>
<dbReference type="Pfam" id="PF13306">
    <property type="entry name" value="LRR_5"/>
    <property type="match status" value="1"/>
</dbReference>
<dbReference type="Pfam" id="PF12799">
    <property type="entry name" value="LRR_4"/>
    <property type="match status" value="1"/>
</dbReference>
<sequence length="638" mass="73291">MESFRAIITSLCLLSQFYGGLGQGAYAPLTRRADQPTVHNVAYDESSRQWTANRAVDKYSLISCKENVRNYDCLFKDVHIDEAEEVSLARFGDYGKPHADGYKSLAFDDSTVRRLSKELLATYPRIILLNLQDLQLRVIDRDAFRYGGQLQQLYLGFNSLFQLERGVFNELRALGVISLNQNRISYLPEGLFTYNSMLFSVAITNNALTRIEDRTFTNNPHLQNVNVSSNSIEYFDLSLLTAAYEIDVSYNRLTQVKIPARLERLFASNNHIERIMANGVNGELKELHLSNNKLTNIDWVLSYPALEVLNLAHNEIEDVKKGQLQTRKLKKLLLNNNRLFSFDLTNPVPKELRILDLSHNQLTYVEQNTKLFDRQYQLYLHNNDIVKLKLSANNSLQNVTLSNNDWDCANLRTQLEVINRGSLQDYDMEPCKRGYIMESSFCCKETLMPYHDRLLEQIRMNSEFARGNRIQCDNEPQAIVDIDELNKALQSVSSVSPENLRHEVNELKSIVTSQSAQKTSQHQELYNLKQMLSNKLPRYGGIHEGFDTPRMLADKLLSRLEDRKRLRESQTHNGKSEAQVKETERDDLKELIASMEATLKNKKAANNKMKQDTALTNSEINKLKARLNANAASRRIYA</sequence>
<evidence type="ECO:0000313" key="6">
    <source>
        <dbReference type="Proteomes" id="UP000069272"/>
    </source>
</evidence>
<evidence type="ECO:0000256" key="1">
    <source>
        <dbReference type="ARBA" id="ARBA00022614"/>
    </source>
</evidence>
<dbReference type="PROSITE" id="PS51450">
    <property type="entry name" value="LRR"/>
    <property type="match status" value="3"/>
</dbReference>
<feature type="chain" id="PRO_5036498648" description="Leucine rich immune protein (Short)" evidence="4">
    <location>
        <begin position="23"/>
        <end position="638"/>
    </location>
</feature>